<dbReference type="InterPro" id="IPR051411">
    <property type="entry name" value="Polyketide_trans_af380"/>
</dbReference>
<dbReference type="PANTHER" id="PTHR47751:SF1">
    <property type="entry name" value="SUPERFAMILY HYDROLASE, PUTATIVE (AFU_ORTHOLOGUE AFUA_2G16580)-RELATED"/>
    <property type="match status" value="1"/>
</dbReference>
<dbReference type="EMBL" id="VFPD01000001">
    <property type="protein sequence ID" value="TQM21798.1"/>
    <property type="molecule type" value="Genomic_DNA"/>
</dbReference>
<accession>A0A543EJL8</accession>
<sequence>MKIATTVLALSFLFIGQVFAQNKKLYQRKMNAAEQNEHYTFQLSDKVIRKSVTFKNRYGITLSGDLYLPKNSGNEKLAALAISGPFGAVKEQSSGLYANQMVERRGAVIAFDPSYTGESGGEPRDIAFVYKF</sequence>
<dbReference type="SUPFAM" id="SSF53474">
    <property type="entry name" value="alpha/beta-Hydrolases"/>
    <property type="match status" value="1"/>
</dbReference>
<evidence type="ECO:0000313" key="3">
    <source>
        <dbReference type="Proteomes" id="UP000316437"/>
    </source>
</evidence>
<feature type="chain" id="PRO_5021769579" description="Alpha/beta hydrolase" evidence="1">
    <location>
        <begin position="21"/>
        <end position="132"/>
    </location>
</feature>
<evidence type="ECO:0000256" key="1">
    <source>
        <dbReference type="SAM" id="SignalP"/>
    </source>
</evidence>
<dbReference type="Gene3D" id="3.40.50.1820">
    <property type="entry name" value="alpha/beta hydrolase"/>
    <property type="match status" value="1"/>
</dbReference>
<name>A0A543EJL8_9FLAO</name>
<evidence type="ECO:0000313" key="2">
    <source>
        <dbReference type="EMBL" id="TQM21798.1"/>
    </source>
</evidence>
<keyword evidence="3" id="KW-1185">Reference proteome</keyword>
<gene>
    <name evidence="2" type="ORF">FB551_1496</name>
</gene>
<organism evidence="2 3">
    <name type="scientific">Chryseobacterium aquifrigidense</name>
    <dbReference type="NCBI Taxonomy" id="558021"/>
    <lineage>
        <taxon>Bacteria</taxon>
        <taxon>Pseudomonadati</taxon>
        <taxon>Bacteroidota</taxon>
        <taxon>Flavobacteriia</taxon>
        <taxon>Flavobacteriales</taxon>
        <taxon>Weeksellaceae</taxon>
        <taxon>Chryseobacterium group</taxon>
        <taxon>Chryseobacterium</taxon>
    </lineage>
</organism>
<comment type="caution">
    <text evidence="2">The sequence shown here is derived from an EMBL/GenBank/DDBJ whole genome shotgun (WGS) entry which is preliminary data.</text>
</comment>
<proteinExistence type="predicted"/>
<evidence type="ECO:0008006" key="4">
    <source>
        <dbReference type="Google" id="ProtNLM"/>
    </source>
</evidence>
<dbReference type="AlphaFoldDB" id="A0A543EJL8"/>
<dbReference type="Proteomes" id="UP000316437">
    <property type="component" value="Unassembled WGS sequence"/>
</dbReference>
<reference evidence="2 3" key="1">
    <citation type="submission" date="2019-06" db="EMBL/GenBank/DDBJ databases">
        <title>Sorghum-associated microbial communities from plants grown in Nebraska, USA.</title>
        <authorList>
            <person name="Schachtman D."/>
        </authorList>
    </citation>
    <scope>NUCLEOTIDE SEQUENCE [LARGE SCALE GENOMIC DNA]</scope>
    <source>
        <strain evidence="2 3">110</strain>
    </source>
</reference>
<dbReference type="PANTHER" id="PTHR47751">
    <property type="entry name" value="SUPERFAMILY HYDROLASE, PUTATIVE (AFU_ORTHOLOGUE AFUA_2G16580)-RELATED"/>
    <property type="match status" value="1"/>
</dbReference>
<feature type="signal peptide" evidence="1">
    <location>
        <begin position="1"/>
        <end position="20"/>
    </location>
</feature>
<dbReference type="InterPro" id="IPR029058">
    <property type="entry name" value="AB_hydrolase_fold"/>
</dbReference>
<keyword evidence="1" id="KW-0732">Signal</keyword>
<protein>
    <recommendedName>
        <fullName evidence="4">Alpha/beta hydrolase</fullName>
    </recommendedName>
</protein>